<dbReference type="InterPro" id="IPR036873">
    <property type="entry name" value="Rhodanese-like_dom_sf"/>
</dbReference>
<evidence type="ECO:0000313" key="8">
    <source>
        <dbReference type="EMBL" id="SCA54975.1"/>
    </source>
</evidence>
<dbReference type="EMBL" id="FLYE01000001">
    <property type="protein sequence ID" value="SCA54975.1"/>
    <property type="molecule type" value="Genomic_DNA"/>
</dbReference>
<proteinExistence type="predicted"/>
<reference evidence="8 9" key="1">
    <citation type="submission" date="2016-07" db="EMBL/GenBank/DDBJ databases">
        <authorList>
            <person name="Lefevre C.T."/>
        </authorList>
    </citation>
    <scope>NUCLEOTIDE SEQUENCE [LARGE SCALE GENOMIC DNA]</scope>
    <source>
        <strain evidence="8">PR1</strain>
    </source>
</reference>
<comment type="subcellular location">
    <subcellularLocation>
        <location evidence="1">Cytoplasm</location>
    </subcellularLocation>
</comment>
<dbReference type="Proteomes" id="UP000231658">
    <property type="component" value="Unassembled WGS sequence"/>
</dbReference>
<dbReference type="PANTHER" id="PTHR11364">
    <property type="entry name" value="THIOSULFATE SULFERTANSFERASE"/>
    <property type="match status" value="1"/>
</dbReference>
<dbReference type="FunFam" id="3.40.250.10:FF:000001">
    <property type="entry name" value="Sulfurtransferase"/>
    <property type="match status" value="1"/>
</dbReference>
<dbReference type="PANTHER" id="PTHR11364:SF27">
    <property type="entry name" value="SULFURTRANSFERASE"/>
    <property type="match status" value="1"/>
</dbReference>
<evidence type="ECO:0000259" key="7">
    <source>
        <dbReference type="PROSITE" id="PS50206"/>
    </source>
</evidence>
<dbReference type="GO" id="GO:0004792">
    <property type="term" value="F:thiosulfate-cyanide sulfurtransferase activity"/>
    <property type="evidence" value="ECO:0007669"/>
    <property type="project" value="InterPro"/>
</dbReference>
<dbReference type="SMART" id="SM00450">
    <property type="entry name" value="RHOD"/>
    <property type="match status" value="2"/>
</dbReference>
<evidence type="ECO:0000256" key="6">
    <source>
        <dbReference type="RuleBase" id="RU000507"/>
    </source>
</evidence>
<dbReference type="GO" id="GO:0016784">
    <property type="term" value="F:3-mercaptopyruvate sulfurtransferase activity"/>
    <property type="evidence" value="ECO:0007669"/>
    <property type="project" value="UniProtKB-EC"/>
</dbReference>
<gene>
    <name evidence="8" type="ORF">MTBPR1_10222</name>
</gene>
<name>A0A1C3RCI1_9PROT</name>
<accession>A0A1C3RCI1</accession>
<dbReference type="InterPro" id="IPR045078">
    <property type="entry name" value="TST/MPST-like"/>
</dbReference>
<dbReference type="InterPro" id="IPR001307">
    <property type="entry name" value="Thiosulphate_STrfase_CS"/>
</dbReference>
<sequence>MGAKMSFKNPQGLVTTEWLAQHMDAPDVHIVDATYFLPVEGKSAKDAYMEARIPGAQFFDVDEIADTKNPLPHMLPSAEKFSSRVRKLGLGDGVRIVVYDSRHGGCAAARVWWTFRVFGHEDIAVLDGGLTKWIDEGRPVEEGPVEPVQERHFTPRLNNFIIRDKAQMLKNIERKREQIVDARSAERYRGEGAEPWKVTKVGKIPNSHNVPWDSLIDKNKGGIFKTAEEITELFDQAGIDPRKPMVASCGSGVTASVLTFAAYLLGNKDAAVYDGSWAEWGSSEDTPVE</sequence>
<dbReference type="CDD" id="cd01448">
    <property type="entry name" value="TST_Repeat_1"/>
    <property type="match status" value="1"/>
</dbReference>
<keyword evidence="9" id="KW-1185">Reference proteome</keyword>
<protein>
    <recommendedName>
        <fullName evidence="6">Sulfurtransferase</fullName>
    </recommendedName>
</protein>
<evidence type="ECO:0000256" key="3">
    <source>
        <dbReference type="ARBA" id="ARBA00022679"/>
    </source>
</evidence>
<dbReference type="Gene3D" id="3.40.250.10">
    <property type="entry name" value="Rhodanese-like domain"/>
    <property type="match status" value="2"/>
</dbReference>
<dbReference type="AlphaFoldDB" id="A0A1C3RCI1"/>
<evidence type="ECO:0000256" key="2">
    <source>
        <dbReference type="ARBA" id="ARBA00022490"/>
    </source>
</evidence>
<evidence type="ECO:0000256" key="4">
    <source>
        <dbReference type="ARBA" id="ARBA00022737"/>
    </source>
</evidence>
<dbReference type="FunFam" id="3.40.250.10:FF:000015">
    <property type="entry name" value="Sulfurtransferase"/>
    <property type="match status" value="1"/>
</dbReference>
<dbReference type="GO" id="GO:0005737">
    <property type="term" value="C:cytoplasm"/>
    <property type="evidence" value="ECO:0007669"/>
    <property type="project" value="UniProtKB-SubCell"/>
</dbReference>
<dbReference type="SUPFAM" id="SSF52821">
    <property type="entry name" value="Rhodanese/Cell cycle control phosphatase"/>
    <property type="match status" value="2"/>
</dbReference>
<feature type="domain" description="Rhodanese" evidence="7">
    <location>
        <begin position="173"/>
        <end position="289"/>
    </location>
</feature>
<organism evidence="8 9">
    <name type="scientific">Candidatus Terasakiella magnetica</name>
    <dbReference type="NCBI Taxonomy" id="1867952"/>
    <lineage>
        <taxon>Bacteria</taxon>
        <taxon>Pseudomonadati</taxon>
        <taxon>Pseudomonadota</taxon>
        <taxon>Alphaproteobacteria</taxon>
        <taxon>Rhodospirillales</taxon>
        <taxon>Terasakiellaceae</taxon>
        <taxon>Terasakiella</taxon>
    </lineage>
</organism>
<dbReference type="STRING" id="1867952.MTBPR1_10222"/>
<evidence type="ECO:0000313" key="9">
    <source>
        <dbReference type="Proteomes" id="UP000231658"/>
    </source>
</evidence>
<dbReference type="CDD" id="cd01449">
    <property type="entry name" value="TST_Repeat_2"/>
    <property type="match status" value="1"/>
</dbReference>
<dbReference type="Pfam" id="PF00581">
    <property type="entry name" value="Rhodanese"/>
    <property type="match status" value="2"/>
</dbReference>
<comment type="catalytic activity">
    <reaction evidence="5">
        <text>2-oxo-3-sulfanylpropanoate + [thioredoxin]-dithiol = [thioredoxin]-disulfide + hydrogen sulfide + pyruvate + H(+)</text>
        <dbReference type="Rhea" id="RHEA:21740"/>
        <dbReference type="Rhea" id="RHEA-COMP:10698"/>
        <dbReference type="Rhea" id="RHEA-COMP:10700"/>
        <dbReference type="ChEBI" id="CHEBI:15361"/>
        <dbReference type="ChEBI" id="CHEBI:15378"/>
        <dbReference type="ChEBI" id="CHEBI:29919"/>
        <dbReference type="ChEBI" id="CHEBI:29950"/>
        <dbReference type="ChEBI" id="CHEBI:50058"/>
        <dbReference type="ChEBI" id="CHEBI:57678"/>
        <dbReference type="EC" id="2.8.1.2"/>
    </reaction>
    <physiologicalReaction direction="left-to-right" evidence="5">
        <dbReference type="Rhea" id="RHEA:21741"/>
    </physiologicalReaction>
</comment>
<dbReference type="PROSITE" id="PS00683">
    <property type="entry name" value="RHODANESE_2"/>
    <property type="match status" value="1"/>
</dbReference>
<dbReference type="PROSITE" id="PS50206">
    <property type="entry name" value="RHODANESE_3"/>
    <property type="match status" value="2"/>
</dbReference>
<dbReference type="InterPro" id="IPR001763">
    <property type="entry name" value="Rhodanese-like_dom"/>
</dbReference>
<feature type="domain" description="Rhodanese" evidence="7">
    <location>
        <begin position="24"/>
        <end position="142"/>
    </location>
</feature>
<keyword evidence="2" id="KW-0963">Cytoplasm</keyword>
<keyword evidence="3 6" id="KW-0808">Transferase</keyword>
<dbReference type="NCBIfam" id="NF008557">
    <property type="entry name" value="PRK11493.1"/>
    <property type="match status" value="1"/>
</dbReference>
<keyword evidence="4" id="KW-0677">Repeat</keyword>
<evidence type="ECO:0000256" key="1">
    <source>
        <dbReference type="ARBA" id="ARBA00004496"/>
    </source>
</evidence>
<evidence type="ECO:0000256" key="5">
    <source>
        <dbReference type="ARBA" id="ARBA00051793"/>
    </source>
</evidence>